<proteinExistence type="predicted"/>
<reference evidence="2" key="1">
    <citation type="submission" date="2017-05" db="EMBL/GenBank/DDBJ databases">
        <authorList>
            <person name="Imhoff J.F."/>
            <person name="Rahn T."/>
            <person name="Kuenzel S."/>
            <person name="Neulinger S.C."/>
        </authorList>
    </citation>
    <scope>NUCLEOTIDE SEQUENCE</scope>
    <source>
        <strain evidence="2">LMG 28126</strain>
    </source>
</reference>
<dbReference type="Pfam" id="PF05050">
    <property type="entry name" value="Methyltransf_21"/>
    <property type="match status" value="1"/>
</dbReference>
<dbReference type="InterPro" id="IPR006342">
    <property type="entry name" value="FkbM_mtfrase"/>
</dbReference>
<comment type="caution">
    <text evidence="2">The sequence shown here is derived from an EMBL/GenBank/DDBJ whole genome shotgun (WGS) entry which is preliminary data.</text>
</comment>
<dbReference type="NCBIfam" id="TIGR01444">
    <property type="entry name" value="fkbM_fam"/>
    <property type="match status" value="1"/>
</dbReference>
<dbReference type="PANTHER" id="PTHR34203">
    <property type="entry name" value="METHYLTRANSFERASE, FKBM FAMILY PROTEIN"/>
    <property type="match status" value="1"/>
</dbReference>
<organism evidence="2 3">
    <name type="scientific">Rhodobaculum claviforme</name>
    <dbReference type="NCBI Taxonomy" id="1549854"/>
    <lineage>
        <taxon>Bacteria</taxon>
        <taxon>Pseudomonadati</taxon>
        <taxon>Pseudomonadota</taxon>
        <taxon>Alphaproteobacteria</taxon>
        <taxon>Rhodobacterales</taxon>
        <taxon>Paracoccaceae</taxon>
        <taxon>Rhodobaculum</taxon>
    </lineage>
</organism>
<dbReference type="Gene3D" id="3.40.50.150">
    <property type="entry name" value="Vaccinia Virus protein VP39"/>
    <property type="match status" value="1"/>
</dbReference>
<dbReference type="InterPro" id="IPR029063">
    <property type="entry name" value="SAM-dependent_MTases_sf"/>
</dbReference>
<evidence type="ECO:0000313" key="2">
    <source>
        <dbReference type="EMBL" id="MBK5926540.1"/>
    </source>
</evidence>
<accession>A0A934THW1</accession>
<dbReference type="SUPFAM" id="SSF53335">
    <property type="entry name" value="S-adenosyl-L-methionine-dependent methyltransferases"/>
    <property type="match status" value="1"/>
</dbReference>
<dbReference type="Proteomes" id="UP000706333">
    <property type="component" value="Unassembled WGS sequence"/>
</dbReference>
<dbReference type="InterPro" id="IPR052514">
    <property type="entry name" value="SAM-dependent_MTase"/>
</dbReference>
<dbReference type="AlphaFoldDB" id="A0A934THW1"/>
<evidence type="ECO:0000313" key="3">
    <source>
        <dbReference type="Proteomes" id="UP000706333"/>
    </source>
</evidence>
<evidence type="ECO:0000259" key="1">
    <source>
        <dbReference type="Pfam" id="PF05050"/>
    </source>
</evidence>
<reference evidence="2" key="2">
    <citation type="journal article" date="2020" name="Microorganisms">
        <title>Osmotic Adaptation and Compatible Solute Biosynthesis of Phototrophic Bacteria as Revealed from Genome Analyses.</title>
        <authorList>
            <person name="Imhoff J.F."/>
            <person name="Rahn T."/>
            <person name="Kunzel S."/>
            <person name="Keller A."/>
            <person name="Neulinger S.C."/>
        </authorList>
    </citation>
    <scope>NUCLEOTIDE SEQUENCE</scope>
    <source>
        <strain evidence="2">LMG 28126</strain>
    </source>
</reference>
<protein>
    <recommendedName>
        <fullName evidence="1">Methyltransferase FkbM domain-containing protein</fullName>
    </recommendedName>
</protein>
<dbReference type="PANTHER" id="PTHR34203:SF15">
    <property type="entry name" value="SLL1173 PROTEIN"/>
    <property type="match status" value="1"/>
</dbReference>
<keyword evidence="3" id="KW-1185">Reference proteome</keyword>
<dbReference type="EMBL" id="NHSD01000135">
    <property type="protein sequence ID" value="MBK5926540.1"/>
    <property type="molecule type" value="Genomic_DNA"/>
</dbReference>
<gene>
    <name evidence="2" type="ORF">CCR87_04080</name>
</gene>
<name>A0A934THW1_9RHOB</name>
<feature type="domain" description="Methyltransferase FkbM" evidence="1">
    <location>
        <begin position="102"/>
        <end position="242"/>
    </location>
</feature>
<sequence length="305" mass="33252">MDTRASETTLQMRNASISAQILAHAGRRYPFASGRARIANSKLARKFLPPSGACVWTSVGAGRCLVPLDDFVGRTAFFFGDMDCKLTQVAALCIRPGDTVLDVGANLGVVSLHLAKLVGARGTVHAFEPSPRALPFLKRTFQDQPHLPVKIHEIAAGAADDEIYLNVPEGNAGQGSFIHHAGRAAADRFMVPVRPLRSVLKEEQTGKVSFVKIDVESYEAEVLEGLLNASQLPPPSVIVMEDFEGREGRAQKILRSFEYDIFGIRTGSAWRARLVASDRPGFDACSEFVAVHRESGNEARKRLKI</sequence>